<keyword evidence="1" id="KW-0812">Transmembrane</keyword>
<evidence type="ECO:0000256" key="1">
    <source>
        <dbReference type="SAM" id="Phobius"/>
    </source>
</evidence>
<comment type="caution">
    <text evidence="3">The sequence shown here is derived from an EMBL/GenBank/DDBJ whole genome shotgun (WGS) entry which is preliminary data.</text>
</comment>
<evidence type="ECO:0000256" key="2">
    <source>
        <dbReference type="SAM" id="SignalP"/>
    </source>
</evidence>
<keyword evidence="4" id="KW-1185">Reference proteome</keyword>
<sequence length="204" mass="21942">MQTPQSKLFFSLFVFCLSCLSSASAFPKQTATADIAFAVDGWSPTPTSPPFMGLWHKRGSNTCGYISAEQNKPIICGEGYTCTTDTGRKRIGCCAMTGDSRDCVLGDACYDLQAATSCKDNSNCSPAMLCTETGTPYCNTYSFEDNHFTDFFCHTAALGMQKGRTDFITPSGLSRDEKIAVGVAVGVGAPTISFLIAFIFILRL</sequence>
<feature type="transmembrane region" description="Helical" evidence="1">
    <location>
        <begin position="179"/>
        <end position="202"/>
    </location>
</feature>
<name>A0AAN7C0I4_9PEZI</name>
<accession>A0AAN7C0I4</accession>
<feature type="signal peptide" evidence="2">
    <location>
        <begin position="1"/>
        <end position="25"/>
    </location>
</feature>
<reference evidence="3" key="1">
    <citation type="journal article" date="2023" name="Mol. Phylogenet. Evol.">
        <title>Genome-scale phylogeny and comparative genomics of the fungal order Sordariales.</title>
        <authorList>
            <person name="Hensen N."/>
            <person name="Bonometti L."/>
            <person name="Westerberg I."/>
            <person name="Brannstrom I.O."/>
            <person name="Guillou S."/>
            <person name="Cros-Aarteil S."/>
            <person name="Calhoun S."/>
            <person name="Haridas S."/>
            <person name="Kuo A."/>
            <person name="Mondo S."/>
            <person name="Pangilinan J."/>
            <person name="Riley R."/>
            <person name="LaButti K."/>
            <person name="Andreopoulos B."/>
            <person name="Lipzen A."/>
            <person name="Chen C."/>
            <person name="Yan M."/>
            <person name="Daum C."/>
            <person name="Ng V."/>
            <person name="Clum A."/>
            <person name="Steindorff A."/>
            <person name="Ohm R.A."/>
            <person name="Martin F."/>
            <person name="Silar P."/>
            <person name="Natvig D.O."/>
            <person name="Lalanne C."/>
            <person name="Gautier V."/>
            <person name="Ament-Velasquez S.L."/>
            <person name="Kruys A."/>
            <person name="Hutchinson M.I."/>
            <person name="Powell A.J."/>
            <person name="Barry K."/>
            <person name="Miller A.N."/>
            <person name="Grigoriev I.V."/>
            <person name="Debuchy R."/>
            <person name="Gladieux P."/>
            <person name="Hiltunen Thoren M."/>
            <person name="Johannesson H."/>
        </authorList>
    </citation>
    <scope>NUCLEOTIDE SEQUENCE</scope>
    <source>
        <strain evidence="3">CBS 990.96</strain>
    </source>
</reference>
<dbReference type="AlphaFoldDB" id="A0AAN7C0I4"/>
<dbReference type="EMBL" id="MU865287">
    <property type="protein sequence ID" value="KAK4232597.1"/>
    <property type="molecule type" value="Genomic_DNA"/>
</dbReference>
<proteinExistence type="predicted"/>
<keyword evidence="1" id="KW-0472">Membrane</keyword>
<reference evidence="3" key="2">
    <citation type="submission" date="2023-05" db="EMBL/GenBank/DDBJ databases">
        <authorList>
            <consortium name="Lawrence Berkeley National Laboratory"/>
            <person name="Steindorff A."/>
            <person name="Hensen N."/>
            <person name="Bonometti L."/>
            <person name="Westerberg I."/>
            <person name="Brannstrom I.O."/>
            <person name="Guillou S."/>
            <person name="Cros-Aarteil S."/>
            <person name="Calhoun S."/>
            <person name="Haridas S."/>
            <person name="Kuo A."/>
            <person name="Mondo S."/>
            <person name="Pangilinan J."/>
            <person name="Riley R."/>
            <person name="Labutti K."/>
            <person name="Andreopoulos B."/>
            <person name="Lipzen A."/>
            <person name="Chen C."/>
            <person name="Yanf M."/>
            <person name="Daum C."/>
            <person name="Ng V."/>
            <person name="Clum A."/>
            <person name="Ohm R."/>
            <person name="Martin F."/>
            <person name="Silar P."/>
            <person name="Natvig D."/>
            <person name="Lalanne C."/>
            <person name="Gautier V."/>
            <person name="Ament-Velasquez S.L."/>
            <person name="Kruys A."/>
            <person name="Hutchinson M.I."/>
            <person name="Powell A.J."/>
            <person name="Barry K."/>
            <person name="Miller A.N."/>
            <person name="Grigoriev I.V."/>
            <person name="Debuchy R."/>
            <person name="Gladieux P."/>
            <person name="Thoren M.H."/>
            <person name="Johannesson H."/>
        </authorList>
    </citation>
    <scope>NUCLEOTIDE SEQUENCE</scope>
    <source>
        <strain evidence="3">CBS 990.96</strain>
    </source>
</reference>
<organism evidence="3 4">
    <name type="scientific">Podospora fimiseda</name>
    <dbReference type="NCBI Taxonomy" id="252190"/>
    <lineage>
        <taxon>Eukaryota</taxon>
        <taxon>Fungi</taxon>
        <taxon>Dikarya</taxon>
        <taxon>Ascomycota</taxon>
        <taxon>Pezizomycotina</taxon>
        <taxon>Sordariomycetes</taxon>
        <taxon>Sordariomycetidae</taxon>
        <taxon>Sordariales</taxon>
        <taxon>Podosporaceae</taxon>
        <taxon>Podospora</taxon>
    </lineage>
</organism>
<evidence type="ECO:0000313" key="3">
    <source>
        <dbReference type="EMBL" id="KAK4232597.1"/>
    </source>
</evidence>
<feature type="chain" id="PRO_5042867884" evidence="2">
    <location>
        <begin position="26"/>
        <end position="204"/>
    </location>
</feature>
<keyword evidence="1" id="KW-1133">Transmembrane helix</keyword>
<keyword evidence="2" id="KW-0732">Signal</keyword>
<dbReference type="Proteomes" id="UP001301958">
    <property type="component" value="Unassembled WGS sequence"/>
</dbReference>
<evidence type="ECO:0000313" key="4">
    <source>
        <dbReference type="Proteomes" id="UP001301958"/>
    </source>
</evidence>
<gene>
    <name evidence="3" type="ORF">QBC38DRAFT_494662</name>
</gene>
<protein>
    <submittedName>
        <fullName evidence="3">Uncharacterized protein</fullName>
    </submittedName>
</protein>